<dbReference type="AlphaFoldDB" id="A0A1I7WLM2"/>
<accession>A0A1I7WLM2</accession>
<keyword evidence="1" id="KW-1185">Reference proteome</keyword>
<protein>
    <submittedName>
        <fullName evidence="2">Uncharacterized protein</fullName>
    </submittedName>
</protein>
<dbReference type="WBParaSite" id="Hba_06042">
    <property type="protein sequence ID" value="Hba_06042"/>
    <property type="gene ID" value="Hba_06042"/>
</dbReference>
<dbReference type="Proteomes" id="UP000095283">
    <property type="component" value="Unplaced"/>
</dbReference>
<evidence type="ECO:0000313" key="1">
    <source>
        <dbReference type="Proteomes" id="UP000095283"/>
    </source>
</evidence>
<name>A0A1I7WLM2_HETBA</name>
<sequence>MSFAVEQRRSLAVGRSGSDSCGFRLFFFVRMDDIASYHCASLYFDEFGKTII</sequence>
<reference evidence="2" key="1">
    <citation type="submission" date="2016-11" db="UniProtKB">
        <authorList>
            <consortium name="WormBaseParasite"/>
        </authorList>
    </citation>
    <scope>IDENTIFICATION</scope>
</reference>
<evidence type="ECO:0000313" key="2">
    <source>
        <dbReference type="WBParaSite" id="Hba_06042"/>
    </source>
</evidence>
<proteinExistence type="predicted"/>
<organism evidence="1 2">
    <name type="scientific">Heterorhabditis bacteriophora</name>
    <name type="common">Entomopathogenic nematode worm</name>
    <dbReference type="NCBI Taxonomy" id="37862"/>
    <lineage>
        <taxon>Eukaryota</taxon>
        <taxon>Metazoa</taxon>
        <taxon>Ecdysozoa</taxon>
        <taxon>Nematoda</taxon>
        <taxon>Chromadorea</taxon>
        <taxon>Rhabditida</taxon>
        <taxon>Rhabditina</taxon>
        <taxon>Rhabditomorpha</taxon>
        <taxon>Strongyloidea</taxon>
        <taxon>Heterorhabditidae</taxon>
        <taxon>Heterorhabditis</taxon>
    </lineage>
</organism>